<organism evidence="3 4">
    <name type="scientific">Lymnaea stagnalis</name>
    <name type="common">Great pond snail</name>
    <name type="synonym">Helix stagnalis</name>
    <dbReference type="NCBI Taxonomy" id="6523"/>
    <lineage>
        <taxon>Eukaryota</taxon>
        <taxon>Metazoa</taxon>
        <taxon>Spiralia</taxon>
        <taxon>Lophotrochozoa</taxon>
        <taxon>Mollusca</taxon>
        <taxon>Gastropoda</taxon>
        <taxon>Heterobranchia</taxon>
        <taxon>Euthyneura</taxon>
        <taxon>Panpulmonata</taxon>
        <taxon>Hygrophila</taxon>
        <taxon>Lymnaeoidea</taxon>
        <taxon>Lymnaeidae</taxon>
        <taxon>Lymnaea</taxon>
    </lineage>
</organism>
<feature type="transmembrane region" description="Helical" evidence="1">
    <location>
        <begin position="12"/>
        <end position="36"/>
    </location>
</feature>
<comment type="caution">
    <text evidence="3">The sequence shown here is derived from an EMBL/GenBank/DDBJ whole genome shotgun (WGS) entry which is preliminary data.</text>
</comment>
<reference evidence="3 4" key="1">
    <citation type="submission" date="2024-04" db="EMBL/GenBank/DDBJ databases">
        <authorList>
            <consortium name="Genoscope - CEA"/>
            <person name="William W."/>
        </authorList>
    </citation>
    <scope>NUCLEOTIDE SEQUENCE [LARGE SCALE GENOMIC DNA]</scope>
</reference>
<sequence length="309" mass="34272">LVISCFIQKARNSVMIVATVFIASLFGVRLALNYAWTRLYTYVLGTVLPQSGILIFIKVWFDLEKRNRELTLSTIAENTTAPHQTALDGILILIINSLFNLLVVWYLDIVNPGEYGVPQPYNFCVTKDYWCPVPESADDITDLPKQDDNLFEPPPRDLKPGVMVRGLVKVFGSHVAVAGTSMDLYEDQISVLLGHNGAGKTTTISMITGFLKPTSGTAIVNGYDITKNLAQARACLGLCPQHDILFGKLNCNEHLVFYLRLRGQYKSTPKGEIEEMLTKVGLREKMKTYSQSLSGGQKRKLSVACSFIG</sequence>
<proteinExistence type="predicted"/>
<dbReference type="GO" id="GO:0005524">
    <property type="term" value="F:ATP binding"/>
    <property type="evidence" value="ECO:0007669"/>
    <property type="project" value="InterPro"/>
</dbReference>
<dbReference type="InterPro" id="IPR003439">
    <property type="entry name" value="ABC_transporter-like_ATP-bd"/>
</dbReference>
<dbReference type="Pfam" id="PF00005">
    <property type="entry name" value="ABC_tran"/>
    <property type="match status" value="1"/>
</dbReference>
<keyword evidence="1" id="KW-0812">Transmembrane</keyword>
<dbReference type="GO" id="GO:0140359">
    <property type="term" value="F:ABC-type transporter activity"/>
    <property type="evidence" value="ECO:0007669"/>
    <property type="project" value="InterPro"/>
</dbReference>
<evidence type="ECO:0000313" key="4">
    <source>
        <dbReference type="Proteomes" id="UP001497497"/>
    </source>
</evidence>
<dbReference type="Gene3D" id="3.40.50.300">
    <property type="entry name" value="P-loop containing nucleotide triphosphate hydrolases"/>
    <property type="match status" value="1"/>
</dbReference>
<keyword evidence="1" id="KW-1133">Transmembrane helix</keyword>
<dbReference type="AlphaFoldDB" id="A0AAV2IFH1"/>
<feature type="domain" description="ABC transporter" evidence="2">
    <location>
        <begin position="179"/>
        <end position="307"/>
    </location>
</feature>
<dbReference type="InterPro" id="IPR027417">
    <property type="entry name" value="P-loop_NTPase"/>
</dbReference>
<evidence type="ECO:0000259" key="2">
    <source>
        <dbReference type="Pfam" id="PF00005"/>
    </source>
</evidence>
<dbReference type="GO" id="GO:0016887">
    <property type="term" value="F:ATP hydrolysis activity"/>
    <property type="evidence" value="ECO:0007669"/>
    <property type="project" value="InterPro"/>
</dbReference>
<feature type="transmembrane region" description="Helical" evidence="1">
    <location>
        <begin position="90"/>
        <end position="107"/>
    </location>
</feature>
<dbReference type="EMBL" id="CAXITT010000733">
    <property type="protein sequence ID" value="CAL1545773.1"/>
    <property type="molecule type" value="Genomic_DNA"/>
</dbReference>
<dbReference type="PANTHER" id="PTHR19229">
    <property type="entry name" value="ATP-BINDING CASSETTE TRANSPORTER SUBFAMILY A ABCA"/>
    <property type="match status" value="1"/>
</dbReference>
<gene>
    <name evidence="3" type="ORF">GSLYS_00019150001</name>
</gene>
<feature type="non-terminal residue" evidence="3">
    <location>
        <position position="309"/>
    </location>
</feature>
<dbReference type="InterPro" id="IPR026082">
    <property type="entry name" value="ABCA"/>
</dbReference>
<dbReference type="GO" id="GO:0016020">
    <property type="term" value="C:membrane"/>
    <property type="evidence" value="ECO:0007669"/>
    <property type="project" value="InterPro"/>
</dbReference>
<feature type="non-terminal residue" evidence="3">
    <location>
        <position position="1"/>
    </location>
</feature>
<keyword evidence="4" id="KW-1185">Reference proteome</keyword>
<dbReference type="PANTHER" id="PTHR19229:SF250">
    <property type="entry name" value="ABC TRANSPORTER DOMAIN-CONTAINING PROTEIN-RELATED"/>
    <property type="match status" value="1"/>
</dbReference>
<evidence type="ECO:0000313" key="3">
    <source>
        <dbReference type="EMBL" id="CAL1545773.1"/>
    </source>
</evidence>
<keyword evidence="1" id="KW-0472">Membrane</keyword>
<dbReference type="SUPFAM" id="SSF52540">
    <property type="entry name" value="P-loop containing nucleoside triphosphate hydrolases"/>
    <property type="match status" value="1"/>
</dbReference>
<accession>A0AAV2IFH1</accession>
<feature type="transmembrane region" description="Helical" evidence="1">
    <location>
        <begin position="42"/>
        <end position="61"/>
    </location>
</feature>
<name>A0AAV2IFH1_LYMST</name>
<protein>
    <recommendedName>
        <fullName evidence="2">ABC transporter domain-containing protein</fullName>
    </recommendedName>
</protein>
<dbReference type="Proteomes" id="UP001497497">
    <property type="component" value="Unassembled WGS sequence"/>
</dbReference>
<evidence type="ECO:0000256" key="1">
    <source>
        <dbReference type="SAM" id="Phobius"/>
    </source>
</evidence>